<accession>Q2SB05</accession>
<keyword evidence="2" id="KW-1185">Reference proteome</keyword>
<proteinExistence type="predicted"/>
<evidence type="ECO:0000313" key="1">
    <source>
        <dbReference type="EMBL" id="ABC32169.1"/>
    </source>
</evidence>
<dbReference type="AlphaFoldDB" id="Q2SB05"/>
<evidence type="ECO:0000313" key="2">
    <source>
        <dbReference type="Proteomes" id="UP000000238"/>
    </source>
</evidence>
<sequence length="44" mass="5221">MHLNLNNELLNACTYCCTYWLNPRITALQSGQRYLSRLYKQGKQ</sequence>
<dbReference type="EMBL" id="CP000155">
    <property type="protein sequence ID" value="ABC32169.1"/>
    <property type="molecule type" value="Genomic_DNA"/>
</dbReference>
<organism evidence="1 2">
    <name type="scientific">Hahella chejuensis (strain KCTC 2396)</name>
    <dbReference type="NCBI Taxonomy" id="349521"/>
    <lineage>
        <taxon>Bacteria</taxon>
        <taxon>Pseudomonadati</taxon>
        <taxon>Pseudomonadota</taxon>
        <taxon>Gammaproteobacteria</taxon>
        <taxon>Oceanospirillales</taxon>
        <taxon>Hahellaceae</taxon>
        <taxon>Hahella</taxon>
    </lineage>
</organism>
<reference evidence="1 2" key="1">
    <citation type="journal article" date="2005" name="Nucleic Acids Res.">
        <title>Genomic blueprint of Hahella chejuensis, a marine microbe producing an algicidal agent.</title>
        <authorList>
            <person name="Jeong H."/>
            <person name="Yim J.H."/>
            <person name="Lee C."/>
            <person name="Choi S.-H."/>
            <person name="Park Y.K."/>
            <person name="Yoon S.H."/>
            <person name="Hur C.-G."/>
            <person name="Kang H.-Y."/>
            <person name="Kim D."/>
            <person name="Lee H.H."/>
            <person name="Park K.H."/>
            <person name="Park S.-H."/>
            <person name="Park H.-S."/>
            <person name="Lee H.K."/>
            <person name="Oh T.K."/>
            <person name="Kim J.F."/>
        </authorList>
    </citation>
    <scope>NUCLEOTIDE SEQUENCE [LARGE SCALE GENOMIC DNA]</scope>
    <source>
        <strain evidence="1 2">KCTC 2396</strain>
    </source>
</reference>
<dbReference type="Proteomes" id="UP000000238">
    <property type="component" value="Chromosome"/>
</dbReference>
<gene>
    <name evidence="1" type="ordered locus">HCH_05507</name>
</gene>
<name>Q2SB05_HAHCH</name>
<protein>
    <submittedName>
        <fullName evidence="1">Uncharacterized protein</fullName>
    </submittedName>
</protein>
<dbReference type="HOGENOM" id="CLU_3216955_0_0_6"/>
<dbReference type="KEGG" id="hch:HCH_05507"/>
<dbReference type="STRING" id="349521.HCH_05507"/>